<protein>
    <submittedName>
        <fullName evidence="3">Uncharacterized protein</fullName>
    </submittedName>
</protein>
<dbReference type="PANTHER" id="PTHR43569">
    <property type="entry name" value="AMIDOHYDROLASE"/>
    <property type="match status" value="1"/>
</dbReference>
<comment type="caution">
    <text evidence="3">The sequence shown here is derived from an EMBL/GenBank/DDBJ whole genome shotgun (WGS) entry which is preliminary data.</text>
</comment>
<proteinExistence type="predicted"/>
<gene>
    <name evidence="3" type="ORF">BDN70DRAFT_803297</name>
</gene>
<dbReference type="AlphaFoldDB" id="A0A9P5Z515"/>
<keyword evidence="4" id="KW-1185">Reference proteome</keyword>
<keyword evidence="1" id="KW-0175">Coiled coil</keyword>
<organism evidence="3 4">
    <name type="scientific">Pholiota conissans</name>
    <dbReference type="NCBI Taxonomy" id="109636"/>
    <lineage>
        <taxon>Eukaryota</taxon>
        <taxon>Fungi</taxon>
        <taxon>Dikarya</taxon>
        <taxon>Basidiomycota</taxon>
        <taxon>Agaricomycotina</taxon>
        <taxon>Agaricomycetes</taxon>
        <taxon>Agaricomycetidae</taxon>
        <taxon>Agaricales</taxon>
        <taxon>Agaricineae</taxon>
        <taxon>Strophariaceae</taxon>
        <taxon>Pholiota</taxon>
    </lineage>
</organism>
<name>A0A9P5Z515_9AGAR</name>
<evidence type="ECO:0000313" key="3">
    <source>
        <dbReference type="EMBL" id="KAF9481533.1"/>
    </source>
</evidence>
<dbReference type="PANTHER" id="PTHR43569:SF2">
    <property type="entry name" value="AMIDOHYDROLASE-RELATED DOMAIN-CONTAINING PROTEIN"/>
    <property type="match status" value="1"/>
</dbReference>
<feature type="coiled-coil region" evidence="1">
    <location>
        <begin position="74"/>
        <end position="192"/>
    </location>
</feature>
<dbReference type="OrthoDB" id="2135488at2759"/>
<dbReference type="EMBL" id="MU155177">
    <property type="protein sequence ID" value="KAF9481533.1"/>
    <property type="molecule type" value="Genomic_DNA"/>
</dbReference>
<dbReference type="Proteomes" id="UP000807469">
    <property type="component" value="Unassembled WGS sequence"/>
</dbReference>
<dbReference type="Gene3D" id="3.20.20.140">
    <property type="entry name" value="Metal-dependent hydrolases"/>
    <property type="match status" value="1"/>
</dbReference>
<reference evidence="3" key="1">
    <citation type="submission" date="2020-11" db="EMBL/GenBank/DDBJ databases">
        <authorList>
            <consortium name="DOE Joint Genome Institute"/>
            <person name="Ahrendt S."/>
            <person name="Riley R."/>
            <person name="Andreopoulos W."/>
            <person name="Labutti K."/>
            <person name="Pangilinan J."/>
            <person name="Ruiz-Duenas F.J."/>
            <person name="Barrasa J.M."/>
            <person name="Sanchez-Garcia M."/>
            <person name="Camarero S."/>
            <person name="Miyauchi S."/>
            <person name="Serrano A."/>
            <person name="Linde D."/>
            <person name="Babiker R."/>
            <person name="Drula E."/>
            <person name="Ayuso-Fernandez I."/>
            <person name="Pacheco R."/>
            <person name="Padilla G."/>
            <person name="Ferreira P."/>
            <person name="Barriuso J."/>
            <person name="Kellner H."/>
            <person name="Castanera R."/>
            <person name="Alfaro M."/>
            <person name="Ramirez L."/>
            <person name="Pisabarro A.G."/>
            <person name="Kuo A."/>
            <person name="Tritt A."/>
            <person name="Lipzen A."/>
            <person name="He G."/>
            <person name="Yan M."/>
            <person name="Ng V."/>
            <person name="Cullen D."/>
            <person name="Martin F."/>
            <person name="Rosso M.-N."/>
            <person name="Henrissat B."/>
            <person name="Hibbett D."/>
            <person name="Martinez A.T."/>
            <person name="Grigoriev I.V."/>
        </authorList>
    </citation>
    <scope>NUCLEOTIDE SEQUENCE</scope>
    <source>
        <strain evidence="3">CIRM-BRFM 674</strain>
    </source>
</reference>
<sequence>MRDATYSPSPLLRVLHDPTLLSSGSTENLRRDSKHASRPRREHRSPYLAAAAIAEEQRQANHLKSLLHTSGDRLEQEIRRAEDAVARADFAERQEREALTRAKVAEGEKDRLRDEAVRLEREVRDYQILLEASQRETRRLQDDICSIQRESKELQDSEAKAQELIFKYQTTVKEYERQAKEREAQIKVLVDTWYENGREDGQEEGYEIGYEDGRKLGRAEGLKRGRKEGVKEGREQGRNEERRNAIEAFDKFLSEDSDDLKRRVRRWARSIYMADEYTESLLPLCSEHSAIVSITTYAHAFLPQPAMAPRKFPKDLPKLPLSAFTPPNTGTLESFPVPPSPNSLQPVKVIDANVVSKDASYSQWKKEAGQALGSKIRGIVLALPSGELEKALAEHKSNPKDSQILSFTVSFDLEKPDPALEGLISSSGAPISLSTIFTKVTPEAVEGLRWALKGGHSVDIDVQATLSDALLEGFEDLMAKATADLEKVPPIVLSNILPPPHDLDLPIVKLMNHPTYLAFQSQVAALSLIPQVYVKFLPPSWDAPTPQTPFPGSPIEAADTQQIKEWKRRIKMYLGPVMEAFGYQRIIFGSSPSSSSKGPSNVADWYEIARESLAELGIEQDFVDAVFYGNAEKVYAGKNEEAV</sequence>
<feature type="region of interest" description="Disordered" evidence="2">
    <location>
        <begin position="221"/>
        <end position="241"/>
    </location>
</feature>
<feature type="region of interest" description="Disordered" evidence="2">
    <location>
        <begin position="1"/>
        <end position="46"/>
    </location>
</feature>
<dbReference type="InterPro" id="IPR052350">
    <property type="entry name" value="Metallo-dep_Lactonases"/>
</dbReference>
<evidence type="ECO:0000313" key="4">
    <source>
        <dbReference type="Proteomes" id="UP000807469"/>
    </source>
</evidence>
<evidence type="ECO:0000256" key="2">
    <source>
        <dbReference type="SAM" id="MobiDB-lite"/>
    </source>
</evidence>
<accession>A0A9P5Z515</accession>
<evidence type="ECO:0000256" key="1">
    <source>
        <dbReference type="SAM" id="Coils"/>
    </source>
</evidence>